<dbReference type="Proteomes" id="UP000603463">
    <property type="component" value="Unassembled WGS sequence"/>
</dbReference>
<dbReference type="AlphaFoldDB" id="A0A9Q4ZRR0"/>
<reference evidence="6" key="2">
    <citation type="journal article" date="2020" name="Environ. Microbiol.">
        <title>The novel and transferable erm(51) gene confers Macrolides, Lincosamides, and Streptogramins B (MLSB) resistance to clonal Rhodococcus equi in the environment.</title>
        <authorList>
            <person name="Huber L."/>
            <person name="Giguere S."/>
            <person name="Slovis N.M."/>
            <person name="Alvarez-Narvaez S."/>
            <person name="Hart K.A."/>
            <person name="Greiter M."/>
            <person name="Morris E.R.A."/>
            <person name="Cohen N.D."/>
        </authorList>
    </citation>
    <scope>NUCLEOTIDE SEQUENCE</scope>
    <source>
        <strain evidence="6">Lh_116_1</strain>
        <strain evidence="7">Lh_16_1</strain>
    </source>
</reference>
<accession>A0A9Q4ZRR0</accession>
<dbReference type="EMBL" id="WUXR01000008">
    <property type="protein sequence ID" value="MBM4567188.1"/>
    <property type="molecule type" value="Genomic_DNA"/>
</dbReference>
<dbReference type="Gene3D" id="1.20.120.530">
    <property type="entry name" value="GntR ligand-binding domain-like"/>
    <property type="match status" value="1"/>
</dbReference>
<evidence type="ECO:0000313" key="6">
    <source>
        <dbReference type="EMBL" id="NKT81699.1"/>
    </source>
</evidence>
<evidence type="ECO:0000256" key="2">
    <source>
        <dbReference type="ARBA" id="ARBA00023125"/>
    </source>
</evidence>
<dbReference type="PANTHER" id="PTHR43537:SF24">
    <property type="entry name" value="GLUCONATE OPERON TRANSCRIPTIONAL REPRESSOR"/>
    <property type="match status" value="1"/>
</dbReference>
<evidence type="ECO:0000256" key="1">
    <source>
        <dbReference type="ARBA" id="ARBA00023015"/>
    </source>
</evidence>
<comment type="caution">
    <text evidence="6">The sequence shown here is derived from an EMBL/GenBank/DDBJ whole genome shotgun (WGS) entry which is preliminary data.</text>
</comment>
<protein>
    <submittedName>
        <fullName evidence="6">FCD domain-containing protein</fullName>
    </submittedName>
</protein>
<dbReference type="EMBL" id="WVBC01000034">
    <property type="protein sequence ID" value="NKT81699.1"/>
    <property type="molecule type" value="Genomic_DNA"/>
</dbReference>
<keyword evidence="2" id="KW-0238">DNA-binding</keyword>
<dbReference type="InterPro" id="IPR036390">
    <property type="entry name" value="WH_DNA-bd_sf"/>
</dbReference>
<dbReference type="InterPro" id="IPR011711">
    <property type="entry name" value="GntR_C"/>
</dbReference>
<dbReference type="InterPro" id="IPR000524">
    <property type="entry name" value="Tscrpt_reg_HTH_GntR"/>
</dbReference>
<evidence type="ECO:0000313" key="8">
    <source>
        <dbReference type="Proteomes" id="UP000603463"/>
    </source>
</evidence>
<dbReference type="PROSITE" id="PS50949">
    <property type="entry name" value="HTH_GNTR"/>
    <property type="match status" value="1"/>
</dbReference>
<reference evidence="5" key="1">
    <citation type="submission" date="2019-11" db="EMBL/GenBank/DDBJ databases">
        <title>Spread of Macrolides and rifampicin resistant Rhodococcus equi in clinical isolates in the USA.</title>
        <authorList>
            <person name="Alvarez-Narvaez S."/>
            <person name="Huber L."/>
            <person name="Cohen N.D."/>
            <person name="Slovis N."/>
            <person name="Greiter M."/>
            <person name="Giguere S."/>
            <person name="Hart K."/>
        </authorList>
    </citation>
    <scope>NUCLEOTIDE SEQUENCE</scope>
    <source>
        <strain evidence="5">Lh_17</strain>
    </source>
</reference>
<dbReference type="EMBL" id="WVDC01000001">
    <property type="protein sequence ID" value="NKW40136.1"/>
    <property type="molecule type" value="Genomic_DNA"/>
</dbReference>
<dbReference type="GO" id="GO:0003700">
    <property type="term" value="F:DNA-binding transcription factor activity"/>
    <property type="evidence" value="ECO:0007669"/>
    <property type="project" value="InterPro"/>
</dbReference>
<dbReference type="SMART" id="SM00345">
    <property type="entry name" value="HTH_GNTR"/>
    <property type="match status" value="1"/>
</dbReference>
<evidence type="ECO:0000259" key="4">
    <source>
        <dbReference type="PROSITE" id="PS50949"/>
    </source>
</evidence>
<dbReference type="GO" id="GO:0003677">
    <property type="term" value="F:DNA binding"/>
    <property type="evidence" value="ECO:0007669"/>
    <property type="project" value="UniProtKB-KW"/>
</dbReference>
<feature type="domain" description="HTH gntR-type" evidence="4">
    <location>
        <begin position="29"/>
        <end position="95"/>
    </location>
</feature>
<evidence type="ECO:0000256" key="3">
    <source>
        <dbReference type="ARBA" id="ARBA00023163"/>
    </source>
</evidence>
<dbReference type="Gene3D" id="1.10.10.10">
    <property type="entry name" value="Winged helix-like DNA-binding domain superfamily/Winged helix DNA-binding domain"/>
    <property type="match status" value="1"/>
</dbReference>
<dbReference type="SUPFAM" id="SSF48008">
    <property type="entry name" value="GntR ligand-binding domain-like"/>
    <property type="match status" value="1"/>
</dbReference>
<organism evidence="6 8">
    <name type="scientific">Rhodococcus hoagii</name>
    <name type="common">Corynebacterium equii</name>
    <dbReference type="NCBI Taxonomy" id="43767"/>
    <lineage>
        <taxon>Bacteria</taxon>
        <taxon>Bacillati</taxon>
        <taxon>Actinomycetota</taxon>
        <taxon>Actinomycetes</taxon>
        <taxon>Mycobacteriales</taxon>
        <taxon>Nocardiaceae</taxon>
        <taxon>Prescottella</taxon>
    </lineage>
</organism>
<dbReference type="Proteomes" id="UP000608063">
    <property type="component" value="Unassembled WGS sequence"/>
</dbReference>
<sequence length="235" mass="25814">MDLKSLQWLTTSGKRCRTEDCEQRGTVVVANGANPYIELRGRITGGRYRPGSTLVPTAVGAELGLSRTPVREALHRLEFDGLVVQVSRGYRVRERTAEEVLEICDARIALESAVARSAAVKRTDLDLARLTRLFDEAGAAADPADALRLHNAWHGALRDAAHNATITELMERLDAQLAVYDAEESRAPSNLEQIEAEHEAILAAVRAGDGERARALMITHQERTRDIRLAAMAAR</sequence>
<proteinExistence type="predicted"/>
<evidence type="ECO:0000313" key="7">
    <source>
        <dbReference type="EMBL" id="NKW40136.1"/>
    </source>
</evidence>
<dbReference type="SUPFAM" id="SSF46785">
    <property type="entry name" value="Winged helix' DNA-binding domain"/>
    <property type="match status" value="1"/>
</dbReference>
<name>A0A9Q4ZRR0_RHOHA</name>
<dbReference type="PANTHER" id="PTHR43537">
    <property type="entry name" value="TRANSCRIPTIONAL REGULATOR, GNTR FAMILY"/>
    <property type="match status" value="1"/>
</dbReference>
<dbReference type="InterPro" id="IPR008920">
    <property type="entry name" value="TF_FadR/GntR_C"/>
</dbReference>
<dbReference type="Proteomes" id="UP000808906">
    <property type="component" value="Unassembled WGS sequence"/>
</dbReference>
<dbReference type="Pfam" id="PF00392">
    <property type="entry name" value="GntR"/>
    <property type="match status" value="1"/>
</dbReference>
<dbReference type="InterPro" id="IPR036388">
    <property type="entry name" value="WH-like_DNA-bd_sf"/>
</dbReference>
<evidence type="ECO:0000313" key="5">
    <source>
        <dbReference type="EMBL" id="MBM4567188.1"/>
    </source>
</evidence>
<dbReference type="SMART" id="SM00895">
    <property type="entry name" value="FCD"/>
    <property type="match status" value="1"/>
</dbReference>
<gene>
    <name evidence="5" type="ORF">GS441_17580</name>
    <name evidence="6" type="ORF">GS882_26885</name>
    <name evidence="7" type="ORF">GS947_00520</name>
</gene>
<keyword evidence="3" id="KW-0804">Transcription</keyword>
<keyword evidence="1" id="KW-0805">Transcription regulation</keyword>
<dbReference type="Pfam" id="PF07729">
    <property type="entry name" value="FCD"/>
    <property type="match status" value="1"/>
</dbReference>